<evidence type="ECO:0000256" key="7">
    <source>
        <dbReference type="ARBA" id="ARBA00023306"/>
    </source>
</evidence>
<keyword evidence="2 8" id="KW-0997">Cell inner membrane</keyword>
<evidence type="ECO:0000259" key="11">
    <source>
        <dbReference type="SMART" id="SM00771"/>
    </source>
</evidence>
<keyword evidence="3 8" id="KW-0132">Cell division</keyword>
<evidence type="ECO:0000313" key="13">
    <source>
        <dbReference type="Proteomes" id="UP000295247"/>
    </source>
</evidence>
<dbReference type="Pfam" id="PF04354">
    <property type="entry name" value="ZipA_C"/>
    <property type="match status" value="1"/>
</dbReference>
<dbReference type="EMBL" id="SMDC01000003">
    <property type="protein sequence ID" value="TCW37068.1"/>
    <property type="molecule type" value="Genomic_DNA"/>
</dbReference>
<comment type="similarity">
    <text evidence="8 9">Belongs to the ZipA family.</text>
</comment>
<feature type="compositionally biased region" description="Basic and acidic residues" evidence="10">
    <location>
        <begin position="64"/>
        <end position="77"/>
    </location>
</feature>
<feature type="compositionally biased region" description="Acidic residues" evidence="10">
    <location>
        <begin position="32"/>
        <end position="42"/>
    </location>
</feature>
<dbReference type="GO" id="GO:0000917">
    <property type="term" value="P:division septum assembly"/>
    <property type="evidence" value="ECO:0007669"/>
    <property type="project" value="TreeGrafter"/>
</dbReference>
<evidence type="ECO:0000256" key="10">
    <source>
        <dbReference type="SAM" id="MobiDB-lite"/>
    </source>
</evidence>
<dbReference type="InterPro" id="IPR036765">
    <property type="entry name" value="ZipA_FtsZ-bd_C_sf"/>
</dbReference>
<dbReference type="RefSeq" id="WP_123139376.1">
    <property type="nucleotide sequence ID" value="NZ_NRRH01000026.1"/>
</dbReference>
<evidence type="ECO:0000256" key="8">
    <source>
        <dbReference type="HAMAP-Rule" id="MF_00509"/>
    </source>
</evidence>
<evidence type="ECO:0000256" key="2">
    <source>
        <dbReference type="ARBA" id="ARBA00022519"/>
    </source>
</evidence>
<keyword evidence="1 8" id="KW-1003">Cell membrane</keyword>
<dbReference type="HAMAP" id="MF_00509">
    <property type="entry name" value="ZipA"/>
    <property type="match status" value="1"/>
</dbReference>
<evidence type="ECO:0000256" key="9">
    <source>
        <dbReference type="RuleBase" id="RU003612"/>
    </source>
</evidence>
<dbReference type="GO" id="GO:0005886">
    <property type="term" value="C:plasma membrane"/>
    <property type="evidence" value="ECO:0007669"/>
    <property type="project" value="UniProtKB-SubCell"/>
</dbReference>
<name>A0A4R4ADA9_MARGR</name>
<dbReference type="SUPFAM" id="SSF64383">
    <property type="entry name" value="Cell-division protein ZipA, C-terminal domain"/>
    <property type="match status" value="1"/>
</dbReference>
<evidence type="ECO:0000256" key="6">
    <source>
        <dbReference type="ARBA" id="ARBA00023136"/>
    </source>
</evidence>
<dbReference type="SMART" id="SM00771">
    <property type="entry name" value="ZipA_C"/>
    <property type="match status" value="1"/>
</dbReference>
<evidence type="ECO:0000256" key="5">
    <source>
        <dbReference type="ARBA" id="ARBA00022989"/>
    </source>
</evidence>
<accession>A0A4R4ADA9</accession>
<proteinExistence type="inferred from homology"/>
<keyword evidence="4 8" id="KW-0812">Transmembrane</keyword>
<comment type="function">
    <text evidence="8 9">Essential cell division protein that stabilizes the FtsZ protofilaments by cross-linking them and that serves as a cytoplasmic membrane anchor for the Z ring. Also required for the recruitment to the septal ring of downstream cell division proteins.</text>
</comment>
<evidence type="ECO:0000256" key="3">
    <source>
        <dbReference type="ARBA" id="ARBA00022618"/>
    </source>
</evidence>
<sequence length="241" mass="26861">MDADTLRLILLVVGAILILALYLWERGHELEDPAGPDDDDDAGPARASTRAKREPALGDFDAGDEPRDPRHREAREDAPEDFDDALEAAHQQALEPPAPLLLQVSVVAPDERPFTGEALMDVAETCGLHPGEMEIFHYTDTLDGEPRYAFSMANMVKPGIFPFDEMETFSTPGLLLFAQLEGEPEDMAVFDEMIATARKLATMLDGEVHDDHRKPLSIKKEEEMRRAVRENERLWAGVTLN</sequence>
<protein>
    <recommendedName>
        <fullName evidence="8 9">Cell division protein ZipA</fullName>
    </recommendedName>
</protein>
<evidence type="ECO:0000313" key="12">
    <source>
        <dbReference type="EMBL" id="TCW37068.1"/>
    </source>
</evidence>
<feature type="domain" description="ZipA C-terminal FtsZ-binding" evidence="11">
    <location>
        <begin position="98"/>
        <end position="228"/>
    </location>
</feature>
<reference evidence="12 13" key="1">
    <citation type="submission" date="2019-03" db="EMBL/GenBank/DDBJ databases">
        <title>Genomic Encyclopedia of Type Strains, Phase IV (KMG-IV): sequencing the most valuable type-strain genomes for metagenomic binning, comparative biology and taxonomic classification.</title>
        <authorList>
            <person name="Goeker M."/>
        </authorList>
    </citation>
    <scope>NUCLEOTIDE SEQUENCE [LARGE SCALE GENOMIC DNA]</scope>
    <source>
        <strain evidence="12 13">DSM 203</strain>
    </source>
</reference>
<dbReference type="Gene3D" id="3.30.1400.10">
    <property type="entry name" value="ZipA, C-terminal FtsZ-binding domain"/>
    <property type="match status" value="1"/>
</dbReference>
<evidence type="ECO:0000256" key="1">
    <source>
        <dbReference type="ARBA" id="ARBA00022475"/>
    </source>
</evidence>
<dbReference type="PANTHER" id="PTHR38685:SF1">
    <property type="entry name" value="CELL DIVISION PROTEIN ZIPA"/>
    <property type="match status" value="1"/>
</dbReference>
<keyword evidence="6 8" id="KW-0472">Membrane</keyword>
<dbReference type="InterPro" id="IPR011919">
    <property type="entry name" value="Cell_div_ZipA"/>
</dbReference>
<feature type="transmembrane region" description="Helical" evidence="8">
    <location>
        <begin position="6"/>
        <end position="24"/>
    </location>
</feature>
<evidence type="ECO:0000256" key="4">
    <source>
        <dbReference type="ARBA" id="ARBA00022692"/>
    </source>
</evidence>
<comment type="subunit">
    <text evidence="8">Interacts with FtsZ via their C-terminal domains.</text>
</comment>
<keyword evidence="5 8" id="KW-1133">Transmembrane helix</keyword>
<dbReference type="GO" id="GO:0032153">
    <property type="term" value="C:cell division site"/>
    <property type="evidence" value="ECO:0007669"/>
    <property type="project" value="UniProtKB-UniRule"/>
</dbReference>
<comment type="subcellular location">
    <subcellularLocation>
        <location evidence="8">Cell inner membrane</location>
        <topology evidence="8">Single-pass type I membrane protein</topology>
    </subcellularLocation>
    <text evidence="8">Localizes to the Z ring in an FtsZ-dependent manner.</text>
</comment>
<organism evidence="12 13">
    <name type="scientific">Marichromatium gracile</name>
    <name type="common">Chromatium gracile</name>
    <dbReference type="NCBI Taxonomy" id="1048"/>
    <lineage>
        <taxon>Bacteria</taxon>
        <taxon>Pseudomonadati</taxon>
        <taxon>Pseudomonadota</taxon>
        <taxon>Gammaproteobacteria</taxon>
        <taxon>Chromatiales</taxon>
        <taxon>Chromatiaceae</taxon>
        <taxon>Marichromatium</taxon>
    </lineage>
</organism>
<feature type="region of interest" description="Disordered" evidence="10">
    <location>
        <begin position="32"/>
        <end position="78"/>
    </location>
</feature>
<comment type="caution">
    <text evidence="12">The sequence shown here is derived from an EMBL/GenBank/DDBJ whole genome shotgun (WGS) entry which is preliminary data.</text>
</comment>
<keyword evidence="7 8" id="KW-0131">Cell cycle</keyword>
<gene>
    <name evidence="8" type="primary">zipA</name>
    <name evidence="12" type="ORF">EDC29_103265</name>
</gene>
<dbReference type="PANTHER" id="PTHR38685">
    <property type="entry name" value="CELL DIVISION PROTEIN ZIPA"/>
    <property type="match status" value="1"/>
</dbReference>
<dbReference type="GO" id="GO:0043093">
    <property type="term" value="P:FtsZ-dependent cytokinesis"/>
    <property type="evidence" value="ECO:0007669"/>
    <property type="project" value="UniProtKB-UniRule"/>
</dbReference>
<dbReference type="InterPro" id="IPR007449">
    <property type="entry name" value="ZipA_FtsZ-bd_C"/>
</dbReference>
<dbReference type="AlphaFoldDB" id="A0A4R4ADA9"/>
<dbReference type="Proteomes" id="UP000295247">
    <property type="component" value="Unassembled WGS sequence"/>
</dbReference>